<comment type="caution">
    <text evidence="1">The sequence shown here is derived from an EMBL/GenBank/DDBJ whole genome shotgun (WGS) entry which is preliminary data.</text>
</comment>
<proteinExistence type="predicted"/>
<dbReference type="PANTHER" id="PTHR34309">
    <property type="entry name" value="SLR1406 PROTEIN"/>
    <property type="match status" value="1"/>
</dbReference>
<evidence type="ECO:0000313" key="2">
    <source>
        <dbReference type="Proteomes" id="UP001530400"/>
    </source>
</evidence>
<gene>
    <name evidence="1" type="ORF">ACHAWO_013552</name>
</gene>
<dbReference type="Pfam" id="PF03928">
    <property type="entry name" value="HbpS-like"/>
    <property type="match status" value="1"/>
</dbReference>
<dbReference type="PANTHER" id="PTHR34309:SF1">
    <property type="entry name" value="PROTEIN GLCG"/>
    <property type="match status" value="1"/>
</dbReference>
<reference evidence="1 2" key="1">
    <citation type="submission" date="2024-10" db="EMBL/GenBank/DDBJ databases">
        <title>Updated reference genomes for cyclostephanoid diatoms.</title>
        <authorList>
            <person name="Roberts W.R."/>
            <person name="Alverson A.J."/>
        </authorList>
    </citation>
    <scope>NUCLEOTIDE SEQUENCE [LARGE SCALE GENOMIC DNA]</scope>
    <source>
        <strain evidence="1 2">AJA010-31</strain>
    </source>
</reference>
<dbReference type="InterPro" id="IPR038084">
    <property type="entry name" value="PduO/GlcC-like_sf"/>
</dbReference>
<dbReference type="Proteomes" id="UP001530400">
    <property type="component" value="Unassembled WGS sequence"/>
</dbReference>
<dbReference type="AlphaFoldDB" id="A0ABD3PRH3"/>
<dbReference type="SUPFAM" id="SSF143744">
    <property type="entry name" value="GlcG-like"/>
    <property type="match status" value="1"/>
</dbReference>
<dbReference type="InterPro" id="IPR005624">
    <property type="entry name" value="PduO/GlcC-like"/>
</dbReference>
<dbReference type="EMBL" id="JALLPJ020000487">
    <property type="protein sequence ID" value="KAL3790733.1"/>
    <property type="molecule type" value="Genomic_DNA"/>
</dbReference>
<name>A0ABD3PRH3_9STRA</name>
<protein>
    <recommendedName>
        <fullName evidence="3">Heme-binding protein</fullName>
    </recommendedName>
</protein>
<organism evidence="1 2">
    <name type="scientific">Cyclotella atomus</name>
    <dbReference type="NCBI Taxonomy" id="382360"/>
    <lineage>
        <taxon>Eukaryota</taxon>
        <taxon>Sar</taxon>
        <taxon>Stramenopiles</taxon>
        <taxon>Ochrophyta</taxon>
        <taxon>Bacillariophyta</taxon>
        <taxon>Coscinodiscophyceae</taxon>
        <taxon>Thalassiosirophycidae</taxon>
        <taxon>Stephanodiscales</taxon>
        <taxon>Stephanodiscaceae</taxon>
        <taxon>Cyclotella</taxon>
    </lineage>
</organism>
<dbReference type="Gene3D" id="3.30.450.150">
    <property type="entry name" value="Haem-degrading domain"/>
    <property type="match status" value="1"/>
</dbReference>
<accession>A0ABD3PRH3</accession>
<keyword evidence="2" id="KW-1185">Reference proteome</keyword>
<evidence type="ECO:0000313" key="1">
    <source>
        <dbReference type="EMBL" id="KAL3790733.1"/>
    </source>
</evidence>
<evidence type="ECO:0008006" key="3">
    <source>
        <dbReference type="Google" id="ProtNLM"/>
    </source>
</evidence>
<dbReference type="InterPro" id="IPR052517">
    <property type="entry name" value="GlcG_carb_metab_protein"/>
</dbReference>
<sequence>MSNSQHFQSTVLLTAAAAEQALAAAEQCATAKGFRVTICIADAGGIPLLVKRLDGAFPASVKVAIGKAETAAQFQKPTGQLEAAVNVAEGNSRAALLSSPYVLMRGGVPIFINDICCGSVGVSGVKPGEDELVANAAVEYITSLVSKL</sequence>